<accession>A0AAN0T3A9</accession>
<protein>
    <submittedName>
        <fullName evidence="1">Uncharacterized protein</fullName>
    </submittedName>
</protein>
<evidence type="ECO:0000313" key="2">
    <source>
        <dbReference type="Proteomes" id="UP000032024"/>
    </source>
</evidence>
<evidence type="ECO:0000313" key="1">
    <source>
        <dbReference type="EMBL" id="AJO21573.1"/>
    </source>
</evidence>
<keyword evidence="2" id="KW-1185">Reference proteome</keyword>
<dbReference type="AlphaFoldDB" id="A0AAN0T3A9"/>
<proteinExistence type="predicted"/>
<dbReference type="Proteomes" id="UP000032024">
    <property type="component" value="Chromosome"/>
</dbReference>
<name>A0AAN0T3A9_HEYCO</name>
<dbReference type="EMBL" id="CP010525">
    <property type="protein sequence ID" value="AJO21573.1"/>
    <property type="molecule type" value="Genomic_DNA"/>
</dbReference>
<gene>
    <name evidence="1" type="ORF">SB48_HM08orf01199</name>
</gene>
<reference evidence="2" key="1">
    <citation type="submission" date="2015-01" db="EMBL/GenBank/DDBJ databases">
        <title>Comparative genome analysis of Bacillus coagulans HM-08, Clostridium butyricum HM-68, Bacillus subtilis HM-66 and Bacillus paralicheniformis BL-09.</title>
        <authorList>
            <person name="Zhang H."/>
        </authorList>
    </citation>
    <scope>NUCLEOTIDE SEQUENCE [LARGE SCALE GENOMIC DNA]</scope>
    <source>
        <strain evidence="2">HM-08</strain>
    </source>
</reference>
<organism evidence="1 2">
    <name type="scientific">Heyndrickxia coagulans</name>
    <name type="common">Weizmannia coagulans</name>
    <dbReference type="NCBI Taxonomy" id="1398"/>
    <lineage>
        <taxon>Bacteria</taxon>
        <taxon>Bacillati</taxon>
        <taxon>Bacillota</taxon>
        <taxon>Bacilli</taxon>
        <taxon>Bacillales</taxon>
        <taxon>Bacillaceae</taxon>
        <taxon>Heyndrickxia</taxon>
    </lineage>
</organism>
<sequence>MYKREFAHTWLELSQPGGDRYVRKPPAVIWLRGVFGMGGAVNKWKFLFLFKK</sequence>